<dbReference type="EMBL" id="VSRR010061743">
    <property type="protein sequence ID" value="MPC83170.1"/>
    <property type="molecule type" value="Genomic_DNA"/>
</dbReference>
<evidence type="ECO:0000256" key="1">
    <source>
        <dbReference type="SAM" id="SignalP"/>
    </source>
</evidence>
<comment type="caution">
    <text evidence="2">The sequence shown here is derived from an EMBL/GenBank/DDBJ whole genome shotgun (WGS) entry which is preliminary data.</text>
</comment>
<sequence>MTCFVVCRYLSFPTVTLLLLPVFACRLPVTSTVAAGPYLVVSVLRSPAVSRGPRVTIPFQVSGFPPPTLCDGDGPLLVLCTMGPRVNSSSIKTIDDNNNNILNGSMVESTYELHILGQLPQSLVTVSSCN</sequence>
<feature type="chain" id="PRO_5023127064" description="Secreted protein" evidence="1">
    <location>
        <begin position="25"/>
        <end position="130"/>
    </location>
</feature>
<evidence type="ECO:0000313" key="2">
    <source>
        <dbReference type="EMBL" id="MPC83170.1"/>
    </source>
</evidence>
<name>A0A5B7IFJ8_PORTR</name>
<accession>A0A5B7IFJ8</accession>
<gene>
    <name evidence="2" type="ORF">E2C01_077868</name>
</gene>
<organism evidence="2 3">
    <name type="scientific">Portunus trituberculatus</name>
    <name type="common">Swimming crab</name>
    <name type="synonym">Neptunus trituberculatus</name>
    <dbReference type="NCBI Taxonomy" id="210409"/>
    <lineage>
        <taxon>Eukaryota</taxon>
        <taxon>Metazoa</taxon>
        <taxon>Ecdysozoa</taxon>
        <taxon>Arthropoda</taxon>
        <taxon>Crustacea</taxon>
        <taxon>Multicrustacea</taxon>
        <taxon>Malacostraca</taxon>
        <taxon>Eumalacostraca</taxon>
        <taxon>Eucarida</taxon>
        <taxon>Decapoda</taxon>
        <taxon>Pleocyemata</taxon>
        <taxon>Brachyura</taxon>
        <taxon>Eubrachyura</taxon>
        <taxon>Portunoidea</taxon>
        <taxon>Portunidae</taxon>
        <taxon>Portuninae</taxon>
        <taxon>Portunus</taxon>
    </lineage>
</organism>
<dbReference type="Proteomes" id="UP000324222">
    <property type="component" value="Unassembled WGS sequence"/>
</dbReference>
<keyword evidence="1" id="KW-0732">Signal</keyword>
<reference evidence="2 3" key="1">
    <citation type="submission" date="2019-05" db="EMBL/GenBank/DDBJ databases">
        <title>Another draft genome of Portunus trituberculatus and its Hox gene families provides insights of decapod evolution.</title>
        <authorList>
            <person name="Jeong J.-H."/>
            <person name="Song I."/>
            <person name="Kim S."/>
            <person name="Choi T."/>
            <person name="Kim D."/>
            <person name="Ryu S."/>
            <person name="Kim W."/>
        </authorList>
    </citation>
    <scope>NUCLEOTIDE SEQUENCE [LARGE SCALE GENOMIC DNA]</scope>
    <source>
        <tissue evidence="2">Muscle</tissue>
    </source>
</reference>
<proteinExistence type="predicted"/>
<keyword evidence="3" id="KW-1185">Reference proteome</keyword>
<dbReference type="AlphaFoldDB" id="A0A5B7IFJ8"/>
<evidence type="ECO:0008006" key="4">
    <source>
        <dbReference type="Google" id="ProtNLM"/>
    </source>
</evidence>
<evidence type="ECO:0000313" key="3">
    <source>
        <dbReference type="Proteomes" id="UP000324222"/>
    </source>
</evidence>
<protein>
    <recommendedName>
        <fullName evidence="4">Secreted protein</fullName>
    </recommendedName>
</protein>
<feature type="signal peptide" evidence="1">
    <location>
        <begin position="1"/>
        <end position="24"/>
    </location>
</feature>